<protein>
    <submittedName>
        <fullName evidence="1">Uncharacterized protein</fullName>
    </submittedName>
</protein>
<dbReference type="Proteomes" id="UP001199642">
    <property type="component" value="Chromosome"/>
</dbReference>
<dbReference type="RefSeq" id="WP_231820364.1">
    <property type="nucleotide sequence ID" value="NZ_CP082781.1"/>
</dbReference>
<evidence type="ECO:0000313" key="2">
    <source>
        <dbReference type="Proteomes" id="UP001199642"/>
    </source>
</evidence>
<name>A0ABY3RVP7_9MICO</name>
<dbReference type="EMBL" id="CP082781">
    <property type="protein sequence ID" value="UGS26786.1"/>
    <property type="molecule type" value="Genomic_DNA"/>
</dbReference>
<sequence>MDTEIDFLGTPVPVRLEIDHPDRLTQSFIDGLDVVLERLEIPDRISRDAIASALRNEASAPAQLYRAWERTPSGARRSTDEFLAGLQPRRMTITPDGGRVNLDRVVLKYGLADASVSGEITVRLPAASSGPEIDPAPRQGY</sequence>
<organism evidence="1 2">
    <name type="scientific">Microbacterium resistens</name>
    <dbReference type="NCBI Taxonomy" id="156977"/>
    <lineage>
        <taxon>Bacteria</taxon>
        <taxon>Bacillati</taxon>
        <taxon>Actinomycetota</taxon>
        <taxon>Actinomycetes</taxon>
        <taxon>Micrococcales</taxon>
        <taxon>Microbacteriaceae</taxon>
        <taxon>Microbacterium</taxon>
    </lineage>
</organism>
<accession>A0ABY3RVP7</accession>
<proteinExistence type="predicted"/>
<evidence type="ECO:0000313" key="1">
    <source>
        <dbReference type="EMBL" id="UGS26786.1"/>
    </source>
</evidence>
<gene>
    <name evidence="1" type="ORF">K8F61_00680</name>
</gene>
<reference evidence="1 2" key="1">
    <citation type="submission" date="2023-01" db="EMBL/GenBank/DDBJ databases">
        <title>Characterization of estradiol degrading bacteria Microbacterium sp. MZT7 and reveal degrading genes through genome analysis.</title>
        <authorList>
            <person name="Hao P."/>
            <person name="Gao Y."/>
        </authorList>
    </citation>
    <scope>NUCLEOTIDE SEQUENCE [LARGE SCALE GENOMIC DNA]</scope>
    <source>
        <strain evidence="1 2">MZT7</strain>
    </source>
</reference>
<keyword evidence="2" id="KW-1185">Reference proteome</keyword>